<reference evidence="10 11" key="1">
    <citation type="submission" date="2019-09" db="EMBL/GenBank/DDBJ databases">
        <title>Draft genome of the ectomycorrhizal ascomycete Sphaerosporella brunnea.</title>
        <authorList>
            <consortium name="DOE Joint Genome Institute"/>
            <person name="Benucci G.M."/>
            <person name="Marozzi G."/>
            <person name="Antonielli L."/>
            <person name="Sanchez S."/>
            <person name="Marco P."/>
            <person name="Wang X."/>
            <person name="Falini L.B."/>
            <person name="Barry K."/>
            <person name="Haridas S."/>
            <person name="Lipzen A."/>
            <person name="Labutti K."/>
            <person name="Grigoriev I.V."/>
            <person name="Murat C."/>
            <person name="Martin F."/>
            <person name="Albertini E."/>
            <person name="Donnini D."/>
            <person name="Bonito G."/>
        </authorList>
    </citation>
    <scope>NUCLEOTIDE SEQUENCE [LARGE SCALE GENOMIC DNA]</scope>
    <source>
        <strain evidence="10 11">Sb_GMNB300</strain>
    </source>
</reference>
<comment type="subcellular location">
    <subcellularLocation>
        <location evidence="1">Cytoplasm</location>
        <location evidence="1">Cytosol</location>
    </subcellularLocation>
</comment>
<evidence type="ECO:0000313" key="11">
    <source>
        <dbReference type="Proteomes" id="UP000326924"/>
    </source>
</evidence>
<keyword evidence="11" id="KW-1185">Reference proteome</keyword>
<protein>
    <recommendedName>
        <fullName evidence="6">Translation initiation factor eIF2B subunit delta</fullName>
    </recommendedName>
    <alternativeName>
        <fullName evidence="7">eIF2B GDP-GTP exchange factor subunit delta</fullName>
    </alternativeName>
</protein>
<dbReference type="AlphaFoldDB" id="A0A5J5EWR6"/>
<evidence type="ECO:0000256" key="1">
    <source>
        <dbReference type="ARBA" id="ARBA00004514"/>
    </source>
</evidence>
<sequence length="270" mass="29960">MLRTPAILTLGMLINKREIVGSTARCFLLAIKRLIEDYETPEGSPLDRHLPAAYLFHQINYLTSARPMATAMASTIRWLKAESATSPPTSLTKSQTASPCERYIQEHDVILVFSKSQIVEKTLLEAKRRGKQSRVVVVDSRPLEEGRNLLACLCENNIEAEYVHIYALDYAMQDATKVFLGANAAKTVPVLVLCETIKFSPPDLLVNVPRRKQFPQAGYLDGWKDVAKTTVVSFMYGVTPAECLKLVICEHGCLTAEGVGAVMRMSGLDR</sequence>
<dbReference type="GO" id="GO:0005829">
    <property type="term" value="C:cytosol"/>
    <property type="evidence" value="ECO:0007669"/>
    <property type="project" value="UniProtKB-SubCell"/>
</dbReference>
<comment type="caution">
    <text evidence="10">The sequence shown here is derived from an EMBL/GenBank/DDBJ whole genome shotgun (WGS) entry which is preliminary data.</text>
</comment>
<accession>A0A5J5EWR6</accession>
<evidence type="ECO:0000256" key="8">
    <source>
        <dbReference type="ARBA" id="ARBA00046432"/>
    </source>
</evidence>
<dbReference type="Proteomes" id="UP000326924">
    <property type="component" value="Unassembled WGS sequence"/>
</dbReference>
<evidence type="ECO:0000256" key="4">
    <source>
        <dbReference type="ARBA" id="ARBA00022540"/>
    </source>
</evidence>
<evidence type="ECO:0000256" key="5">
    <source>
        <dbReference type="ARBA" id="ARBA00022917"/>
    </source>
</evidence>
<dbReference type="InParanoid" id="A0A5J5EWR6"/>
<name>A0A5J5EWR6_9PEZI</name>
<keyword evidence="5" id="KW-0648">Protein biosynthesis</keyword>
<keyword evidence="4" id="KW-0396">Initiation factor</keyword>
<dbReference type="PANTHER" id="PTHR10233">
    <property type="entry name" value="TRANSLATION INITIATION FACTOR EIF-2B"/>
    <property type="match status" value="1"/>
</dbReference>
<comment type="subunit">
    <text evidence="8">Component of the translation initiation factor 2B (eIF2B) complex which is a heterodecamer of two sets of five different subunits: alpha, beta, gamma, delta and epsilon. Subunits alpha, beta and delta comprise a regulatory subcomplex and subunits epsilon and gamma comprise a catalytic subcomplex. Within the complex, the hexameric regulatory complex resides at the center, with the two heterodimeric catalytic subcomplexes bound on opposite sides.</text>
</comment>
<dbReference type="PANTHER" id="PTHR10233:SF14">
    <property type="entry name" value="TRANSLATION INITIATION FACTOR EIF-2B SUBUNIT DELTA"/>
    <property type="match status" value="1"/>
</dbReference>
<comment type="similarity">
    <text evidence="2 9">Belongs to the eIF-2B alpha/beta/delta subunits family.</text>
</comment>
<dbReference type="Gene3D" id="3.40.50.10470">
    <property type="entry name" value="Translation initiation factor eif-2b, domain 2"/>
    <property type="match status" value="2"/>
</dbReference>
<evidence type="ECO:0000256" key="6">
    <source>
        <dbReference type="ARBA" id="ARBA00044147"/>
    </source>
</evidence>
<dbReference type="InterPro" id="IPR037171">
    <property type="entry name" value="NagB/RpiA_transferase-like"/>
</dbReference>
<proteinExistence type="inferred from homology"/>
<organism evidence="10 11">
    <name type="scientific">Sphaerosporella brunnea</name>
    <dbReference type="NCBI Taxonomy" id="1250544"/>
    <lineage>
        <taxon>Eukaryota</taxon>
        <taxon>Fungi</taxon>
        <taxon>Dikarya</taxon>
        <taxon>Ascomycota</taxon>
        <taxon>Pezizomycotina</taxon>
        <taxon>Pezizomycetes</taxon>
        <taxon>Pezizales</taxon>
        <taxon>Pyronemataceae</taxon>
        <taxon>Sphaerosporella</taxon>
    </lineage>
</organism>
<evidence type="ECO:0000313" key="10">
    <source>
        <dbReference type="EMBL" id="KAA8904889.1"/>
    </source>
</evidence>
<evidence type="ECO:0000256" key="7">
    <source>
        <dbReference type="ARBA" id="ARBA00044356"/>
    </source>
</evidence>
<dbReference type="Pfam" id="PF01008">
    <property type="entry name" value="IF-2B"/>
    <property type="match status" value="2"/>
</dbReference>
<dbReference type="InterPro" id="IPR000649">
    <property type="entry name" value="IF-2B-related"/>
</dbReference>
<gene>
    <name evidence="10" type="ORF">FN846DRAFT_984086</name>
</gene>
<evidence type="ECO:0000256" key="9">
    <source>
        <dbReference type="RuleBase" id="RU003814"/>
    </source>
</evidence>
<dbReference type="GO" id="GO:0003743">
    <property type="term" value="F:translation initiation factor activity"/>
    <property type="evidence" value="ECO:0007669"/>
    <property type="project" value="UniProtKB-KW"/>
</dbReference>
<dbReference type="OrthoDB" id="10254737at2759"/>
<dbReference type="FunCoup" id="A0A5J5EWR6">
    <property type="interactions" value="869"/>
</dbReference>
<evidence type="ECO:0000256" key="3">
    <source>
        <dbReference type="ARBA" id="ARBA00022490"/>
    </source>
</evidence>
<dbReference type="InterPro" id="IPR042529">
    <property type="entry name" value="IF_2B-like_C"/>
</dbReference>
<dbReference type="SUPFAM" id="SSF100950">
    <property type="entry name" value="NagB/RpiA/CoA transferase-like"/>
    <property type="match status" value="1"/>
</dbReference>
<dbReference type="EMBL" id="VXIS01000103">
    <property type="protein sequence ID" value="KAA8904889.1"/>
    <property type="molecule type" value="Genomic_DNA"/>
</dbReference>
<keyword evidence="3" id="KW-0963">Cytoplasm</keyword>
<evidence type="ECO:0000256" key="2">
    <source>
        <dbReference type="ARBA" id="ARBA00007251"/>
    </source>
</evidence>